<feature type="region of interest" description="Disordered" evidence="2">
    <location>
        <begin position="38"/>
        <end position="153"/>
    </location>
</feature>
<feature type="compositionally biased region" description="Polar residues" evidence="2">
    <location>
        <begin position="126"/>
        <end position="143"/>
    </location>
</feature>
<feature type="region of interest" description="Disordered" evidence="2">
    <location>
        <begin position="239"/>
        <end position="265"/>
    </location>
</feature>
<reference evidence="3" key="1">
    <citation type="submission" date="2023-07" db="EMBL/GenBank/DDBJ databases">
        <title>Chromosome-level Genome Assembly of Striped Snakehead (Channa striata).</title>
        <authorList>
            <person name="Liu H."/>
        </authorList>
    </citation>
    <scope>NUCLEOTIDE SEQUENCE</scope>
    <source>
        <strain evidence="3">Gz</strain>
        <tissue evidence="3">Muscle</tissue>
    </source>
</reference>
<evidence type="ECO:0000313" key="4">
    <source>
        <dbReference type="Proteomes" id="UP001187415"/>
    </source>
</evidence>
<dbReference type="Proteomes" id="UP001187415">
    <property type="component" value="Unassembled WGS sequence"/>
</dbReference>
<feature type="compositionally biased region" description="Basic and acidic residues" evidence="2">
    <location>
        <begin position="240"/>
        <end position="254"/>
    </location>
</feature>
<proteinExistence type="predicted"/>
<dbReference type="PANTHER" id="PTHR45972:SF3">
    <property type="entry name" value="KELCH REPEAT AND BTB DOMAIN-CONTAINING PROTEIN 11"/>
    <property type="match status" value="1"/>
</dbReference>
<keyword evidence="4" id="KW-1185">Reference proteome</keyword>
<accession>A0AA88T0G5</accession>
<dbReference type="AlphaFoldDB" id="A0AA88T0G5"/>
<evidence type="ECO:0000313" key="3">
    <source>
        <dbReference type="EMBL" id="KAK2855805.1"/>
    </source>
</evidence>
<sequence length="319" mass="34627">MWRRTRPAKVTVIKPAPDGTAKVLQQLGTISLVLHNLFVPRSSPGGGRRGGEGRKLTDHRVQSEEEGESANLPHRRRDSRRRQERRMEDPEGTPPEPNTHLVCVRGGGRKGAFIGTKERSLDVSGPGSTCSAVNREQMQGSDGNESEAARGDLGPRLGPAAAGMSQQISAENCYEILTKAKSEGAEGVKELVYGFMSAHYLQVLRTPAVYGRLSAGERELILARRMEGSKVLAVAETCEPQERGGGRDGGRDGGGDGGRPQSPLHDGAQRRVFCLRQDTLQWETLQFEVERGGFLPEVLPSPADARGALMPFVLCLNRD</sequence>
<feature type="compositionally biased region" description="Basic residues" evidence="2">
    <location>
        <begin position="73"/>
        <end position="84"/>
    </location>
</feature>
<evidence type="ECO:0000256" key="1">
    <source>
        <dbReference type="ARBA" id="ARBA00022737"/>
    </source>
</evidence>
<organism evidence="3 4">
    <name type="scientific">Channa striata</name>
    <name type="common">Snakehead murrel</name>
    <name type="synonym">Ophicephalus striatus</name>
    <dbReference type="NCBI Taxonomy" id="64152"/>
    <lineage>
        <taxon>Eukaryota</taxon>
        <taxon>Metazoa</taxon>
        <taxon>Chordata</taxon>
        <taxon>Craniata</taxon>
        <taxon>Vertebrata</taxon>
        <taxon>Euteleostomi</taxon>
        <taxon>Actinopterygii</taxon>
        <taxon>Neopterygii</taxon>
        <taxon>Teleostei</taxon>
        <taxon>Neoteleostei</taxon>
        <taxon>Acanthomorphata</taxon>
        <taxon>Anabantaria</taxon>
        <taxon>Anabantiformes</taxon>
        <taxon>Channoidei</taxon>
        <taxon>Channidae</taxon>
        <taxon>Channa</taxon>
    </lineage>
</organism>
<gene>
    <name evidence="3" type="ORF">Q5P01_004540</name>
</gene>
<comment type="caution">
    <text evidence="3">The sequence shown here is derived from an EMBL/GenBank/DDBJ whole genome shotgun (WGS) entry which is preliminary data.</text>
</comment>
<dbReference type="InterPro" id="IPR052310">
    <property type="entry name" value="Kelch/BTB_domain_protein"/>
</dbReference>
<evidence type="ECO:0000256" key="2">
    <source>
        <dbReference type="SAM" id="MobiDB-lite"/>
    </source>
</evidence>
<feature type="compositionally biased region" description="Basic and acidic residues" evidence="2">
    <location>
        <begin position="49"/>
        <end position="63"/>
    </location>
</feature>
<dbReference type="PANTHER" id="PTHR45972">
    <property type="entry name" value="BTB_2 DOMAIN-CONTAINING PROTEIN"/>
    <property type="match status" value="1"/>
</dbReference>
<keyword evidence="1" id="KW-0677">Repeat</keyword>
<protein>
    <submittedName>
        <fullName evidence="3">Uncharacterized protein</fullName>
    </submittedName>
</protein>
<dbReference type="EMBL" id="JAUPFM010000003">
    <property type="protein sequence ID" value="KAK2855805.1"/>
    <property type="molecule type" value="Genomic_DNA"/>
</dbReference>
<name>A0AA88T0G5_CHASR</name>